<name>A0A2N5VKS2_9BASI</name>
<accession>A0A2N5VKS2</accession>
<evidence type="ECO:0000313" key="1">
    <source>
        <dbReference type="EMBL" id="PLW50546.1"/>
    </source>
</evidence>
<gene>
    <name evidence="1" type="ORF">PCASD_01393</name>
</gene>
<organism evidence="1 2">
    <name type="scientific">Puccinia coronata f. sp. avenae</name>
    <dbReference type="NCBI Taxonomy" id="200324"/>
    <lineage>
        <taxon>Eukaryota</taxon>
        <taxon>Fungi</taxon>
        <taxon>Dikarya</taxon>
        <taxon>Basidiomycota</taxon>
        <taxon>Pucciniomycotina</taxon>
        <taxon>Pucciniomycetes</taxon>
        <taxon>Pucciniales</taxon>
        <taxon>Pucciniaceae</taxon>
        <taxon>Puccinia</taxon>
    </lineage>
</organism>
<evidence type="ECO:0000313" key="2">
    <source>
        <dbReference type="Proteomes" id="UP000235392"/>
    </source>
</evidence>
<sequence>MTEFMTPRSFTGYKLQLLSPYGLLHKYNPKMEPIYKELGLPSAGHGILPEGYCKYLIPLVEDVVETLDAYYKREKQEKILMKILRPEDLQRLGNYLKNSEKVSPLE</sequence>
<reference evidence="1 2" key="1">
    <citation type="submission" date="2017-11" db="EMBL/GenBank/DDBJ databases">
        <title>De novo assembly and phasing of dikaryotic genomes from two isolates of Puccinia coronata f. sp. avenae, the causal agent of oat crown rust.</title>
        <authorList>
            <person name="Miller M.E."/>
            <person name="Zhang Y."/>
            <person name="Omidvar V."/>
            <person name="Sperschneider J."/>
            <person name="Schwessinger B."/>
            <person name="Raley C."/>
            <person name="Palmer J.M."/>
            <person name="Garnica D."/>
            <person name="Upadhyaya N."/>
            <person name="Rathjen J."/>
            <person name="Taylor J.M."/>
            <person name="Park R.F."/>
            <person name="Dodds P.N."/>
            <person name="Hirsch C.D."/>
            <person name="Kianian S.F."/>
            <person name="Figueroa M."/>
        </authorList>
    </citation>
    <scope>NUCLEOTIDE SEQUENCE [LARGE SCALE GENOMIC DNA]</scope>
    <source>
        <strain evidence="1">12SD80</strain>
    </source>
</reference>
<dbReference type="EMBL" id="PGCI01000010">
    <property type="protein sequence ID" value="PLW50546.1"/>
    <property type="molecule type" value="Genomic_DNA"/>
</dbReference>
<comment type="caution">
    <text evidence="1">The sequence shown here is derived from an EMBL/GenBank/DDBJ whole genome shotgun (WGS) entry which is preliminary data.</text>
</comment>
<dbReference type="AlphaFoldDB" id="A0A2N5VKS2"/>
<proteinExistence type="predicted"/>
<dbReference type="Proteomes" id="UP000235392">
    <property type="component" value="Unassembled WGS sequence"/>
</dbReference>
<protein>
    <submittedName>
        <fullName evidence="1">Uncharacterized protein</fullName>
    </submittedName>
</protein>